<reference evidence="5" key="1">
    <citation type="submission" date="2018-12" db="EMBL/GenBank/DDBJ databases">
        <title>Tengunoibacter tsumagoiensis gen. nov., sp. nov., Dictyobacter kobayashii sp. nov., D. alpinus sp. nov., and D. joshuensis sp. nov. and description of Dictyobacteraceae fam. nov. within the order Ktedonobacterales isolated from Tengu-no-mugimeshi.</title>
        <authorList>
            <person name="Wang C.M."/>
            <person name="Zheng Y."/>
            <person name="Sakai Y."/>
            <person name="Toyoda A."/>
            <person name="Minakuchi Y."/>
            <person name="Abe K."/>
            <person name="Yokota A."/>
            <person name="Yabe S."/>
        </authorList>
    </citation>
    <scope>NUCLEOTIDE SEQUENCE [LARGE SCALE GENOMIC DNA]</scope>
    <source>
        <strain evidence="5">Uno16</strain>
    </source>
</reference>
<feature type="transmembrane region" description="Helical" evidence="2">
    <location>
        <begin position="107"/>
        <end position="132"/>
    </location>
</feature>
<accession>A0A402BBB4</accession>
<dbReference type="AlphaFoldDB" id="A0A402BBB4"/>
<feature type="domain" description="Pyrrolo-quinoline quinone repeat" evidence="3">
    <location>
        <begin position="355"/>
        <end position="499"/>
    </location>
</feature>
<dbReference type="EMBL" id="BIFT01000001">
    <property type="protein sequence ID" value="GCE28718.1"/>
    <property type="molecule type" value="Genomic_DNA"/>
</dbReference>
<keyword evidence="5" id="KW-1185">Reference proteome</keyword>
<keyword evidence="2" id="KW-0472">Membrane</keyword>
<dbReference type="InterPro" id="IPR018391">
    <property type="entry name" value="PQQ_b-propeller_rpt"/>
</dbReference>
<dbReference type="SMART" id="SM00564">
    <property type="entry name" value="PQQ"/>
    <property type="match status" value="6"/>
</dbReference>
<comment type="caution">
    <text evidence="4">The sequence shown here is derived from an EMBL/GenBank/DDBJ whole genome shotgun (WGS) entry which is preliminary data.</text>
</comment>
<feature type="compositionally biased region" description="Basic and acidic residues" evidence="1">
    <location>
        <begin position="56"/>
        <end position="69"/>
    </location>
</feature>
<dbReference type="PANTHER" id="PTHR34512:SF30">
    <property type="entry name" value="OUTER MEMBRANE PROTEIN ASSEMBLY FACTOR BAMB"/>
    <property type="match status" value="1"/>
</dbReference>
<dbReference type="Pfam" id="PF13360">
    <property type="entry name" value="PQQ_2"/>
    <property type="match status" value="2"/>
</dbReference>
<feature type="domain" description="Pyrrolo-quinoline quinone repeat" evidence="3">
    <location>
        <begin position="164"/>
        <end position="294"/>
    </location>
</feature>
<feature type="region of interest" description="Disordered" evidence="1">
    <location>
        <begin position="56"/>
        <end position="93"/>
    </location>
</feature>
<keyword evidence="2" id="KW-0812">Transmembrane</keyword>
<dbReference type="InterPro" id="IPR011047">
    <property type="entry name" value="Quinoprotein_ADH-like_sf"/>
</dbReference>
<proteinExistence type="predicted"/>
<dbReference type="Gene3D" id="2.130.10.10">
    <property type="entry name" value="YVTN repeat-like/Quinoprotein amine dehydrogenase"/>
    <property type="match status" value="1"/>
</dbReference>
<dbReference type="RefSeq" id="WP_126628901.1">
    <property type="nucleotide sequence ID" value="NZ_BIFT01000001.1"/>
</dbReference>
<evidence type="ECO:0000256" key="2">
    <source>
        <dbReference type="SAM" id="Phobius"/>
    </source>
</evidence>
<evidence type="ECO:0000259" key="3">
    <source>
        <dbReference type="Pfam" id="PF13360"/>
    </source>
</evidence>
<dbReference type="InterPro" id="IPR002372">
    <property type="entry name" value="PQQ_rpt_dom"/>
</dbReference>
<protein>
    <recommendedName>
        <fullName evidence="3">Pyrrolo-quinoline quinone repeat domain-containing protein</fullName>
    </recommendedName>
</protein>
<dbReference type="OrthoDB" id="164999at2"/>
<gene>
    <name evidence="4" type="ORF">KDA_42020</name>
</gene>
<evidence type="ECO:0000313" key="4">
    <source>
        <dbReference type="EMBL" id="GCE28718.1"/>
    </source>
</evidence>
<keyword evidence="2" id="KW-1133">Transmembrane helix</keyword>
<organism evidence="4 5">
    <name type="scientific">Dictyobacter alpinus</name>
    <dbReference type="NCBI Taxonomy" id="2014873"/>
    <lineage>
        <taxon>Bacteria</taxon>
        <taxon>Bacillati</taxon>
        <taxon>Chloroflexota</taxon>
        <taxon>Ktedonobacteria</taxon>
        <taxon>Ktedonobacterales</taxon>
        <taxon>Dictyobacteraceae</taxon>
        <taxon>Dictyobacter</taxon>
    </lineage>
</organism>
<dbReference type="Proteomes" id="UP000287171">
    <property type="component" value="Unassembled WGS sequence"/>
</dbReference>
<evidence type="ECO:0000313" key="5">
    <source>
        <dbReference type="Proteomes" id="UP000287171"/>
    </source>
</evidence>
<name>A0A402BBB4_9CHLR</name>
<sequence>MNERNQQFTPEEVDEQIDQLLHSQQTPSANSQMLADLSTLSERDLRIIANVRQRLEPHFEQHQRTDQVRRPGQTRSTTGDQPVADRGRKNPMQQGYRLVEKHRTTHYMLNALVAVFVLALLLSSTFVVFGILSRKATPTGPNQPIVVPTHQATTVPTNIVKPQSSFLYVRKEDGIYKVDPQSGRTLWYHAIDNTVEESVTVKDDSVYLVTMSSDTSQLLALSAQTGHQQWSMPINAGIYREYKVTASAVYVFVQDQSPNQNVLTGKVYALNRDNGKTLWIRPTLNTARVGAEYKNSVYIADGNTLLALDSKDGHELWHSTVAETSIGAFPQVITNRLYLQSSSLVAGKGWSSYYYAYDLDSHTQLWKSSEAVDASGGSAPTIVNGGLYTSDQQQGWVYAFDITNGKKLWQHDVGAGIASAPLVVGDALYIVESNNQVPTSSHIVALKTSNGAQIWSQSTGDFTIRQLFANQGKLYYGMTDSKVVVRNLTNGEQSSVITIEDKSTRKPTVTMPFITIAP</sequence>
<evidence type="ECO:0000256" key="1">
    <source>
        <dbReference type="SAM" id="MobiDB-lite"/>
    </source>
</evidence>
<dbReference type="SUPFAM" id="SSF50998">
    <property type="entry name" value="Quinoprotein alcohol dehydrogenase-like"/>
    <property type="match status" value="2"/>
</dbReference>
<dbReference type="InterPro" id="IPR015943">
    <property type="entry name" value="WD40/YVTN_repeat-like_dom_sf"/>
</dbReference>
<dbReference type="PANTHER" id="PTHR34512">
    <property type="entry name" value="CELL SURFACE PROTEIN"/>
    <property type="match status" value="1"/>
</dbReference>
<dbReference type="Gene3D" id="2.40.10.480">
    <property type="match status" value="2"/>
</dbReference>